<feature type="transmembrane region" description="Helical" evidence="6">
    <location>
        <begin position="204"/>
        <end position="227"/>
    </location>
</feature>
<dbReference type="RefSeq" id="WP_092997266.1">
    <property type="nucleotide sequence ID" value="NZ_FMWD01000007.1"/>
</dbReference>
<dbReference type="AlphaFoldDB" id="A0A1G5QMQ6"/>
<evidence type="ECO:0000313" key="7">
    <source>
        <dbReference type="EMBL" id="SCZ62840.1"/>
    </source>
</evidence>
<comment type="subcellular location">
    <subcellularLocation>
        <location evidence="1">Membrane</location>
        <topology evidence="1">Multi-pass membrane protein</topology>
    </subcellularLocation>
</comment>
<evidence type="ECO:0000256" key="4">
    <source>
        <dbReference type="ARBA" id="ARBA00022989"/>
    </source>
</evidence>
<protein>
    <submittedName>
        <fullName evidence="7">Predicted PurR-regulated permease PerM</fullName>
    </submittedName>
</protein>
<dbReference type="PANTHER" id="PTHR21716">
    <property type="entry name" value="TRANSMEMBRANE PROTEIN"/>
    <property type="match status" value="1"/>
</dbReference>
<feature type="transmembrane region" description="Helical" evidence="6">
    <location>
        <begin position="151"/>
        <end position="169"/>
    </location>
</feature>
<evidence type="ECO:0000256" key="1">
    <source>
        <dbReference type="ARBA" id="ARBA00004141"/>
    </source>
</evidence>
<feature type="transmembrane region" description="Helical" evidence="6">
    <location>
        <begin position="305"/>
        <end position="335"/>
    </location>
</feature>
<name>A0A1G5QMQ6_9GAMM</name>
<keyword evidence="4 6" id="KW-1133">Transmembrane helix</keyword>
<dbReference type="Proteomes" id="UP000199648">
    <property type="component" value="Unassembled WGS sequence"/>
</dbReference>
<dbReference type="GO" id="GO:0055085">
    <property type="term" value="P:transmembrane transport"/>
    <property type="evidence" value="ECO:0007669"/>
    <property type="project" value="TreeGrafter"/>
</dbReference>
<evidence type="ECO:0000256" key="5">
    <source>
        <dbReference type="ARBA" id="ARBA00023136"/>
    </source>
</evidence>
<dbReference type="OrthoDB" id="5792512at2"/>
<keyword evidence="8" id="KW-1185">Reference proteome</keyword>
<dbReference type="EMBL" id="FMWD01000007">
    <property type="protein sequence ID" value="SCZ62840.1"/>
    <property type="molecule type" value="Genomic_DNA"/>
</dbReference>
<evidence type="ECO:0000256" key="2">
    <source>
        <dbReference type="ARBA" id="ARBA00009773"/>
    </source>
</evidence>
<reference evidence="7 8" key="1">
    <citation type="submission" date="2016-10" db="EMBL/GenBank/DDBJ databases">
        <authorList>
            <person name="de Groot N.N."/>
        </authorList>
    </citation>
    <scope>NUCLEOTIDE SEQUENCE [LARGE SCALE GENOMIC DNA]</scope>
    <source>
        <strain evidence="7 8">HLD2</strain>
    </source>
</reference>
<dbReference type="InterPro" id="IPR002549">
    <property type="entry name" value="AI-2E-like"/>
</dbReference>
<evidence type="ECO:0000313" key="8">
    <source>
        <dbReference type="Proteomes" id="UP000199648"/>
    </source>
</evidence>
<evidence type="ECO:0000256" key="3">
    <source>
        <dbReference type="ARBA" id="ARBA00022692"/>
    </source>
</evidence>
<accession>A0A1G5QMQ6</accession>
<keyword evidence="3 6" id="KW-0812">Transmembrane</keyword>
<organism evidence="7 8">
    <name type="scientific">Thiohalomonas denitrificans</name>
    <dbReference type="NCBI Taxonomy" id="415747"/>
    <lineage>
        <taxon>Bacteria</taxon>
        <taxon>Pseudomonadati</taxon>
        <taxon>Pseudomonadota</taxon>
        <taxon>Gammaproteobacteria</taxon>
        <taxon>Thiohalomonadales</taxon>
        <taxon>Thiohalomonadaceae</taxon>
        <taxon>Thiohalomonas</taxon>
    </lineage>
</organism>
<dbReference type="Pfam" id="PF01594">
    <property type="entry name" value="AI-2E_transport"/>
    <property type="match status" value="1"/>
</dbReference>
<evidence type="ECO:0000256" key="6">
    <source>
        <dbReference type="SAM" id="Phobius"/>
    </source>
</evidence>
<feature type="transmembrane region" description="Helical" evidence="6">
    <location>
        <begin position="59"/>
        <end position="81"/>
    </location>
</feature>
<feature type="transmembrane region" description="Helical" evidence="6">
    <location>
        <begin position="271"/>
        <end position="293"/>
    </location>
</feature>
<proteinExistence type="inferred from homology"/>
<gene>
    <name evidence="7" type="ORF">SAMN03097708_02361</name>
</gene>
<keyword evidence="5 6" id="KW-0472">Membrane</keyword>
<dbReference type="PANTHER" id="PTHR21716:SF64">
    <property type="entry name" value="AI-2 TRANSPORT PROTEIN TQSA"/>
    <property type="match status" value="1"/>
</dbReference>
<comment type="similarity">
    <text evidence="2">Belongs to the autoinducer-2 exporter (AI-2E) (TC 2.A.86) family.</text>
</comment>
<dbReference type="GO" id="GO:0016020">
    <property type="term" value="C:membrane"/>
    <property type="evidence" value="ECO:0007669"/>
    <property type="project" value="UniProtKB-SubCell"/>
</dbReference>
<feature type="transmembrane region" description="Helical" evidence="6">
    <location>
        <begin position="233"/>
        <end position="259"/>
    </location>
</feature>
<dbReference type="STRING" id="415747.SAMN03097708_02361"/>
<sequence>MTESQKWYWLAAVAVGGYLLYLLSPVLTPFVAGAVLAYIGDPVVDRLENRGLSRALSVVLVFVVLLAVIFALMLVLVPLLERQIVLFVSKLPTYIDWVQKEGLPALGAFLGIDLGGLELGALRTAVSDYWQQAAGSAGGVVSALSRSGATLVGWLANLILIPVVTFYLLRDWDVMVGRIRELLPRRLEPDVVRLARASDEVLGAFFRGQLIVMLALGLIYSLGLWLVGLELALLIGVSAGLVSFVPYLGFIVGIVAAGIAAIMQFQDAIHLLYVVAVFGVAQAIEGMVLQPLLLGERIGLHPVAVIFAVMAGAQLFGFIGVLLALPVAAIVMVLLRYAHERYLDSELFNQSTDRP</sequence>
<feature type="transmembrane region" description="Helical" evidence="6">
    <location>
        <begin position="7"/>
        <end position="39"/>
    </location>
</feature>